<gene>
    <name evidence="8" type="primary">Chia5_5</name>
</gene>
<dbReference type="GO" id="GO:0005576">
    <property type="term" value="C:extracellular region"/>
    <property type="evidence" value="ECO:0007669"/>
    <property type="project" value="TreeGrafter"/>
</dbReference>
<keyword evidence="5" id="KW-0326">Glycosidase</keyword>
<dbReference type="AlphaFoldDB" id="A0A5C0ZV70"/>
<dbReference type="SUPFAM" id="SSF54556">
    <property type="entry name" value="Chitinase insertion domain"/>
    <property type="match status" value="1"/>
</dbReference>
<dbReference type="InterPro" id="IPR011583">
    <property type="entry name" value="Chitinase_II/V-like_cat"/>
</dbReference>
<feature type="domain" description="GH18" evidence="7">
    <location>
        <begin position="33"/>
        <end position="383"/>
    </location>
</feature>
<dbReference type="FunFam" id="3.10.50.10:FF:000003">
    <property type="entry name" value="Class V chitinase CHIT5b"/>
    <property type="match status" value="1"/>
</dbReference>
<evidence type="ECO:0000256" key="3">
    <source>
        <dbReference type="ARBA" id="ARBA00022801"/>
    </source>
</evidence>
<dbReference type="GO" id="GO:0004568">
    <property type="term" value="F:chitinase activity"/>
    <property type="evidence" value="ECO:0007669"/>
    <property type="project" value="TreeGrafter"/>
</dbReference>
<keyword evidence="3" id="KW-0378">Hydrolase</keyword>
<evidence type="ECO:0000313" key="8">
    <source>
        <dbReference type="EMBL" id="QEL09547.1"/>
    </source>
</evidence>
<dbReference type="SUPFAM" id="SSF51445">
    <property type="entry name" value="(Trans)glycosidases"/>
    <property type="match status" value="1"/>
</dbReference>
<feature type="chain" id="PRO_5022816463" evidence="6">
    <location>
        <begin position="23"/>
        <end position="383"/>
    </location>
</feature>
<feature type="signal peptide" evidence="6">
    <location>
        <begin position="1"/>
        <end position="22"/>
    </location>
</feature>
<proteinExistence type="evidence at transcript level"/>
<evidence type="ECO:0000256" key="1">
    <source>
        <dbReference type="ARBA" id="ARBA00008682"/>
    </source>
</evidence>
<evidence type="ECO:0000256" key="2">
    <source>
        <dbReference type="ARBA" id="ARBA00022729"/>
    </source>
</evidence>
<dbReference type="GO" id="GO:0006032">
    <property type="term" value="P:chitin catabolic process"/>
    <property type="evidence" value="ECO:0007669"/>
    <property type="project" value="TreeGrafter"/>
</dbReference>
<dbReference type="Pfam" id="PF00704">
    <property type="entry name" value="Glyco_hydro_18"/>
    <property type="match status" value="1"/>
</dbReference>
<dbReference type="InterPro" id="IPR001223">
    <property type="entry name" value="Glyco_hydro18_cat"/>
</dbReference>
<accession>A0A5C0ZV70</accession>
<dbReference type="Gene3D" id="3.10.50.10">
    <property type="match status" value="1"/>
</dbReference>
<sequence length="383" mass="42330">MAQTQKYLLFILLSMTTSLVYSSSSQSASHGGGVKAAYWPSYAVSYSPPSSINAALFTHIFYAFANLNDQTFQVELPATAKPAEFTLTLRKKNPFLKTLISIGGGGSNSTAFALMASNASRRKVFINSAIALARKYGFHGLDLDWEFPKDATEMQNLGSLFAEWRHAIELEARAWPRCPRLLLTAAVYFAQYFLLAADKRAYPATSITQNLDWVNVMCYDYHGSWDISATGAHAALYDPTSNISTSFGIGSWLHSGVPPNKVAMGMPLYGRSWILKSLDDTEIGAPAVAAGPKQTLSNEKGVMFFSEIRELINQKNATEVFDKETVSAYSYSSDLLWVGYDNQESVATKVSFAKEMHLLGYFFWAIGQDNNWMLSAQASDSWN</sequence>
<keyword evidence="4" id="KW-0325">Glycoprotein</keyword>
<evidence type="ECO:0000256" key="5">
    <source>
        <dbReference type="ARBA" id="ARBA00023295"/>
    </source>
</evidence>
<dbReference type="GO" id="GO:0008061">
    <property type="term" value="F:chitin binding"/>
    <property type="evidence" value="ECO:0007669"/>
    <property type="project" value="InterPro"/>
</dbReference>
<dbReference type="PROSITE" id="PS51910">
    <property type="entry name" value="GH18_2"/>
    <property type="match status" value="1"/>
</dbReference>
<organism evidence="8">
    <name type="scientific">Pinus contorta</name>
    <name type="common">Shore pine</name>
    <name type="synonym">Lodgepole pine</name>
    <dbReference type="NCBI Taxonomy" id="3339"/>
    <lineage>
        <taxon>Eukaryota</taxon>
        <taxon>Viridiplantae</taxon>
        <taxon>Streptophyta</taxon>
        <taxon>Embryophyta</taxon>
        <taxon>Tracheophyta</taxon>
        <taxon>Spermatophyta</taxon>
        <taxon>Pinopsida</taxon>
        <taxon>Pinidae</taxon>
        <taxon>Conifers I</taxon>
        <taxon>Pinales</taxon>
        <taxon>Pinaceae</taxon>
        <taxon>Pinus</taxon>
        <taxon>Pinus subgen. Pinus</taxon>
    </lineage>
</organism>
<dbReference type="EMBL" id="MK521207">
    <property type="protein sequence ID" value="QEL09547.1"/>
    <property type="molecule type" value="mRNA"/>
</dbReference>
<name>A0A5C0ZV70_PINCO</name>
<dbReference type="CDD" id="cd02879">
    <property type="entry name" value="GH18_plant_chitinase_class_V"/>
    <property type="match status" value="1"/>
</dbReference>
<evidence type="ECO:0000256" key="6">
    <source>
        <dbReference type="SAM" id="SignalP"/>
    </source>
</evidence>
<dbReference type="PANTHER" id="PTHR11177:SF347">
    <property type="entry name" value="GLYCOSYL HYDROLASES FAMILY 18 PROTEIN, EXPRESSED"/>
    <property type="match status" value="1"/>
</dbReference>
<keyword evidence="2 6" id="KW-0732">Signal</keyword>
<dbReference type="PANTHER" id="PTHR11177">
    <property type="entry name" value="CHITINASE"/>
    <property type="match status" value="1"/>
</dbReference>
<dbReference type="InterPro" id="IPR050314">
    <property type="entry name" value="Glycosyl_Hydrlase_18"/>
</dbReference>
<comment type="similarity">
    <text evidence="1">Belongs to the glycosyl hydrolase 18 family. Chitinase class V subfamily.</text>
</comment>
<evidence type="ECO:0000259" key="7">
    <source>
        <dbReference type="PROSITE" id="PS51910"/>
    </source>
</evidence>
<protein>
    <submittedName>
        <fullName evidence="8">Class V chitinase</fullName>
    </submittedName>
</protein>
<dbReference type="InterPro" id="IPR029070">
    <property type="entry name" value="Chitinase_insertion_sf"/>
</dbReference>
<dbReference type="SMART" id="SM00636">
    <property type="entry name" value="Glyco_18"/>
    <property type="match status" value="1"/>
</dbReference>
<dbReference type="InterPro" id="IPR017853">
    <property type="entry name" value="GH"/>
</dbReference>
<reference evidence="8" key="1">
    <citation type="submission" date="2019-02" db="EMBL/GenBank/DDBJ databases">
        <authorList>
            <person name="Peery R."/>
            <person name="Mahon E.L."/>
            <person name="Cullingham C.I."/>
            <person name="McAllister C.H."/>
            <person name="Cooke J.E.K."/>
        </authorList>
    </citation>
    <scope>NUCLEOTIDE SEQUENCE</scope>
</reference>
<evidence type="ECO:0000256" key="4">
    <source>
        <dbReference type="ARBA" id="ARBA00023180"/>
    </source>
</evidence>
<dbReference type="Gene3D" id="3.20.20.80">
    <property type="entry name" value="Glycosidases"/>
    <property type="match status" value="1"/>
</dbReference>
<dbReference type="GO" id="GO:0005975">
    <property type="term" value="P:carbohydrate metabolic process"/>
    <property type="evidence" value="ECO:0007669"/>
    <property type="project" value="InterPro"/>
</dbReference>